<reference evidence="2" key="1">
    <citation type="submission" date="2020-02" db="EMBL/GenBank/DDBJ databases">
        <authorList>
            <person name="Meier V. D."/>
        </authorList>
    </citation>
    <scope>NUCLEOTIDE SEQUENCE</scope>
    <source>
        <strain evidence="2">AVDCRST_MAG85</strain>
    </source>
</reference>
<feature type="transmembrane region" description="Helical" evidence="1">
    <location>
        <begin position="155"/>
        <end position="175"/>
    </location>
</feature>
<keyword evidence="1" id="KW-0812">Transmembrane</keyword>
<keyword evidence="1" id="KW-1133">Transmembrane helix</keyword>
<feature type="transmembrane region" description="Helical" evidence="1">
    <location>
        <begin position="89"/>
        <end position="116"/>
    </location>
</feature>
<sequence>MVRGLAALLALAAAAAYFLLVGEIPEVDRDAGRYAAGCAGAVAIGLAAIVPLAGRDDWVALVVLGVGSGLLATALTGQDVGAAADVVEVLLAAAAGLLFAFAFGIPAAVVALPVLVAGIDAAAVLTGPDEPLGDFDPVDVLTFDLPAFGGERPSIARLGFLDATFLAMFAAWSVRFALRPRIAIPLMIAGLASSVALAVALDRAIPALPFVAVAFLLPALSRLPRLLRTPGDAAEA</sequence>
<feature type="transmembrane region" description="Helical" evidence="1">
    <location>
        <begin position="182"/>
        <end position="201"/>
    </location>
</feature>
<protein>
    <submittedName>
        <fullName evidence="2">Uncharacterized protein</fullName>
    </submittedName>
</protein>
<dbReference type="EMBL" id="CADCVT010000398">
    <property type="protein sequence ID" value="CAA9529959.1"/>
    <property type="molecule type" value="Genomic_DNA"/>
</dbReference>
<name>A0A6J4TQX8_9ACTN</name>
<organism evidence="2">
    <name type="scientific">uncultured Solirubrobacteraceae bacterium</name>
    <dbReference type="NCBI Taxonomy" id="1162706"/>
    <lineage>
        <taxon>Bacteria</taxon>
        <taxon>Bacillati</taxon>
        <taxon>Actinomycetota</taxon>
        <taxon>Thermoleophilia</taxon>
        <taxon>Solirubrobacterales</taxon>
        <taxon>Solirubrobacteraceae</taxon>
        <taxon>environmental samples</taxon>
    </lineage>
</organism>
<keyword evidence="1" id="KW-0472">Membrane</keyword>
<feature type="transmembrane region" description="Helical" evidence="1">
    <location>
        <begin position="34"/>
        <end position="52"/>
    </location>
</feature>
<proteinExistence type="predicted"/>
<evidence type="ECO:0000256" key="1">
    <source>
        <dbReference type="SAM" id="Phobius"/>
    </source>
</evidence>
<feature type="transmembrane region" description="Helical" evidence="1">
    <location>
        <begin position="207"/>
        <end position="223"/>
    </location>
</feature>
<feature type="transmembrane region" description="Helical" evidence="1">
    <location>
        <begin position="58"/>
        <end position="77"/>
    </location>
</feature>
<accession>A0A6J4TQX8</accession>
<gene>
    <name evidence="2" type="ORF">AVDCRST_MAG85-3585</name>
</gene>
<feature type="transmembrane region" description="Helical" evidence="1">
    <location>
        <begin position="6"/>
        <end position="22"/>
    </location>
</feature>
<evidence type="ECO:0000313" key="2">
    <source>
        <dbReference type="EMBL" id="CAA9529959.1"/>
    </source>
</evidence>
<dbReference type="AlphaFoldDB" id="A0A6J4TQX8"/>